<sequence length="59" mass="6934">MPKTDENSEPQNDVPIKRKLWKENSEPAPTHHWTMDEIKEDEKLHGLVDEDHPFPSKSN</sequence>
<protein>
    <recommendedName>
        <fullName evidence="4">Antitoxin VapB</fullName>
    </recommendedName>
</protein>
<evidence type="ECO:0008006" key="4">
    <source>
        <dbReference type="Google" id="ProtNLM"/>
    </source>
</evidence>
<feature type="compositionally biased region" description="Basic and acidic residues" evidence="1">
    <location>
        <begin position="33"/>
        <end position="59"/>
    </location>
</feature>
<evidence type="ECO:0000256" key="1">
    <source>
        <dbReference type="SAM" id="MobiDB-lite"/>
    </source>
</evidence>
<evidence type="ECO:0000313" key="2">
    <source>
        <dbReference type="EMBL" id="MFC7286409.1"/>
    </source>
</evidence>
<name>A0ABW2I5W3_9BURK</name>
<gene>
    <name evidence="2" type="ORF">ACFQPC_00015</name>
</gene>
<organism evidence="2 3">
    <name type="scientific">Herminiimonas glaciei</name>
    <dbReference type="NCBI Taxonomy" id="523788"/>
    <lineage>
        <taxon>Bacteria</taxon>
        <taxon>Pseudomonadati</taxon>
        <taxon>Pseudomonadota</taxon>
        <taxon>Betaproteobacteria</taxon>
        <taxon>Burkholderiales</taxon>
        <taxon>Oxalobacteraceae</taxon>
        <taxon>Herminiimonas</taxon>
    </lineage>
</organism>
<accession>A0ABW2I5W3</accession>
<evidence type="ECO:0000313" key="3">
    <source>
        <dbReference type="Proteomes" id="UP001596542"/>
    </source>
</evidence>
<reference evidence="3" key="1">
    <citation type="journal article" date="2019" name="Int. J. Syst. Evol. Microbiol.">
        <title>The Global Catalogue of Microorganisms (GCM) 10K type strain sequencing project: providing services to taxonomists for standard genome sequencing and annotation.</title>
        <authorList>
            <consortium name="The Broad Institute Genomics Platform"/>
            <consortium name="The Broad Institute Genome Sequencing Center for Infectious Disease"/>
            <person name="Wu L."/>
            <person name="Ma J."/>
        </authorList>
    </citation>
    <scope>NUCLEOTIDE SEQUENCE [LARGE SCALE GENOMIC DNA]</scope>
    <source>
        <strain evidence="3">KACC 12508</strain>
    </source>
</reference>
<dbReference type="EMBL" id="JBHTBU010000001">
    <property type="protein sequence ID" value="MFC7286409.1"/>
    <property type="molecule type" value="Genomic_DNA"/>
</dbReference>
<feature type="region of interest" description="Disordered" evidence="1">
    <location>
        <begin position="1"/>
        <end position="59"/>
    </location>
</feature>
<keyword evidence="3" id="KW-1185">Reference proteome</keyword>
<dbReference type="RefSeq" id="WP_124573291.1">
    <property type="nucleotide sequence ID" value="NZ_JBHTBU010000001.1"/>
</dbReference>
<dbReference type="Proteomes" id="UP001596542">
    <property type="component" value="Unassembled WGS sequence"/>
</dbReference>
<proteinExistence type="predicted"/>
<comment type="caution">
    <text evidence="2">The sequence shown here is derived from an EMBL/GenBank/DDBJ whole genome shotgun (WGS) entry which is preliminary data.</text>
</comment>